<keyword evidence="2 10" id="KW-1003">Cell membrane</keyword>
<dbReference type="InterPro" id="IPR003390">
    <property type="entry name" value="DNA_integrity_scan_DisA_N"/>
</dbReference>
<feature type="compositionally biased region" description="Pro residues" evidence="11">
    <location>
        <begin position="420"/>
        <end position="429"/>
    </location>
</feature>
<keyword evidence="4 10" id="KW-0812">Transmembrane</keyword>
<reference evidence="13" key="1">
    <citation type="submission" date="2018-04" db="EMBL/GenBank/DDBJ databases">
        <title>Draft genome sequence of the Candidatus Spirobacillus cienkowskii, a pathogen of freshwater Daphnia species, reconstructed from hemolymph metagenomic reads.</title>
        <authorList>
            <person name="Bresciani L."/>
            <person name="Lemos L.N."/>
            <person name="Wale N."/>
            <person name="Lin J.Y."/>
            <person name="Fernandes G.R."/>
            <person name="Duffy M.A."/>
            <person name="Rodrigues J.M."/>
        </authorList>
    </citation>
    <scope>NUCLEOTIDE SEQUENCE [LARGE SCALE GENOMIC DNA]</scope>
    <source>
        <strain evidence="13">Binning01</strain>
    </source>
</reference>
<gene>
    <name evidence="10" type="primary">dacA</name>
    <name evidence="13" type="ORF">DCC88_08720</name>
</gene>
<dbReference type="EMBL" id="QOVW01000077">
    <property type="protein sequence ID" value="RDB35701.1"/>
    <property type="molecule type" value="Genomic_DNA"/>
</dbReference>
<dbReference type="PROSITE" id="PS51794">
    <property type="entry name" value="DAC"/>
    <property type="match status" value="1"/>
</dbReference>
<feature type="compositionally biased region" description="Basic and acidic residues" evidence="11">
    <location>
        <begin position="444"/>
        <end position="460"/>
    </location>
</feature>
<evidence type="ECO:0000256" key="4">
    <source>
        <dbReference type="ARBA" id="ARBA00022692"/>
    </source>
</evidence>
<evidence type="ECO:0000256" key="11">
    <source>
        <dbReference type="SAM" id="MobiDB-lite"/>
    </source>
</evidence>
<evidence type="ECO:0000256" key="5">
    <source>
        <dbReference type="ARBA" id="ARBA00022695"/>
    </source>
</evidence>
<feature type="region of interest" description="Disordered" evidence="11">
    <location>
        <begin position="412"/>
        <end position="460"/>
    </location>
</feature>
<dbReference type="AlphaFoldDB" id="A0A369KM25"/>
<comment type="similarity">
    <text evidence="10">Belongs to the adenylate cyclase family. DacA/CdaA subfamily.</text>
</comment>
<keyword evidence="7 10" id="KW-0067">ATP-binding</keyword>
<accession>A0A369KM25</accession>
<dbReference type="PANTHER" id="PTHR34185:SF1">
    <property type="entry name" value="DIADENYLATE CYCLASE"/>
    <property type="match status" value="1"/>
</dbReference>
<evidence type="ECO:0000313" key="13">
    <source>
        <dbReference type="EMBL" id="RDB35701.1"/>
    </source>
</evidence>
<dbReference type="Pfam" id="PF19293">
    <property type="entry name" value="CdaA_N"/>
    <property type="match status" value="1"/>
</dbReference>
<comment type="subunit">
    <text evidence="10">Probably a homodimer.</text>
</comment>
<dbReference type="GO" id="GO:0006171">
    <property type="term" value="P:cAMP biosynthetic process"/>
    <property type="evidence" value="ECO:0007669"/>
    <property type="project" value="InterPro"/>
</dbReference>
<evidence type="ECO:0000256" key="7">
    <source>
        <dbReference type="ARBA" id="ARBA00022840"/>
    </source>
</evidence>
<feature type="transmembrane region" description="Helical" evidence="10">
    <location>
        <begin position="38"/>
        <end position="57"/>
    </location>
</feature>
<dbReference type="HAMAP" id="MF_01499">
    <property type="entry name" value="DacA"/>
    <property type="match status" value="1"/>
</dbReference>
<evidence type="ECO:0000256" key="6">
    <source>
        <dbReference type="ARBA" id="ARBA00022741"/>
    </source>
</evidence>
<dbReference type="EC" id="2.7.7.85" evidence="10"/>
<name>A0A369KM25_9BACT</name>
<evidence type="ECO:0000313" key="14">
    <source>
        <dbReference type="Proteomes" id="UP000253934"/>
    </source>
</evidence>
<evidence type="ECO:0000256" key="10">
    <source>
        <dbReference type="HAMAP-Rule" id="MF_01499"/>
    </source>
</evidence>
<evidence type="ECO:0000256" key="3">
    <source>
        <dbReference type="ARBA" id="ARBA00022679"/>
    </source>
</evidence>
<dbReference type="InterPro" id="IPR034701">
    <property type="entry name" value="CdaA"/>
</dbReference>
<dbReference type="GO" id="GO:0004016">
    <property type="term" value="F:adenylate cyclase activity"/>
    <property type="evidence" value="ECO:0007669"/>
    <property type="project" value="UniProtKB-UniRule"/>
</dbReference>
<evidence type="ECO:0000256" key="8">
    <source>
        <dbReference type="ARBA" id="ARBA00022989"/>
    </source>
</evidence>
<dbReference type="Proteomes" id="UP000253934">
    <property type="component" value="Unassembled WGS sequence"/>
</dbReference>
<comment type="function">
    <text evidence="10">Catalyzes the condensation of 2 ATP molecules into cyclic di-AMP (c-di-AMP), a second messenger used to regulate differing processes in different bacteria.</text>
</comment>
<keyword evidence="9 10" id="KW-0472">Membrane</keyword>
<evidence type="ECO:0000256" key="2">
    <source>
        <dbReference type="ARBA" id="ARBA00022475"/>
    </source>
</evidence>
<keyword evidence="14" id="KW-1185">Reference proteome</keyword>
<sequence>MNYLDSLKSILSWKAILDIGLVAFLFYQIIAQLKGTRAAQVLIGMLVIFIAYVFSSMLQFETLHWIISKFYSSFIIVVIVLFQDDIRRLLTRFGRGPFMTAGLDAVTGANIIDEITNAAKSLSHERIGALIVFERSVGLDKLYDHSIKLDSLITEQLLSSIFQSFSPLHDGAVIIKKDRINCASAQLPLSKNPRFSKKMGTRHSAAVGISEETDAVVLVVSEETGNISIAWEGNLQRQSSIEAARKMLSILLIPRTQTSGLLGWMENFFIYKYNNILIKIKNFFQFPKKNFFQFPKKNLSETEKLIIQSSKKVSSLESLALQQIEHENRIASNVSKNIHIRFPRSSKIKDIKTSEIQFISSNILTRQTQLSKNELNFEEIINAQDANNNQEEEQSSITAIEKNKALKAITEIAPEDRFDPPIPKSPPPRDVSIGGIPLDPPIENQKEQDTSEKSNKEDKK</sequence>
<keyword evidence="5 10" id="KW-0548">Nucleotidyltransferase</keyword>
<comment type="caution">
    <text evidence="13">The sequence shown here is derived from an EMBL/GenBank/DDBJ whole genome shotgun (WGS) entry which is preliminary data.</text>
</comment>
<dbReference type="PANTHER" id="PTHR34185">
    <property type="entry name" value="DIADENYLATE CYCLASE"/>
    <property type="match status" value="1"/>
</dbReference>
<feature type="transmembrane region" description="Helical" evidence="10">
    <location>
        <begin position="63"/>
        <end position="82"/>
    </location>
</feature>
<dbReference type="NCBIfam" id="TIGR00159">
    <property type="entry name" value="diadenylate cyclase CdaA"/>
    <property type="match status" value="1"/>
</dbReference>
<keyword evidence="8 10" id="KW-1133">Transmembrane helix</keyword>
<keyword evidence="3 10" id="KW-0808">Transferase</keyword>
<dbReference type="GO" id="GO:0005524">
    <property type="term" value="F:ATP binding"/>
    <property type="evidence" value="ECO:0007669"/>
    <property type="project" value="UniProtKB-UniRule"/>
</dbReference>
<organism evidence="13 14">
    <name type="scientific">Spirobacillus cienkowskii</name>
    <dbReference type="NCBI Taxonomy" id="495820"/>
    <lineage>
        <taxon>Bacteria</taxon>
        <taxon>Pseudomonadati</taxon>
        <taxon>Bdellovibrionota</taxon>
        <taxon>Oligoflexia</taxon>
        <taxon>Silvanigrellales</taxon>
        <taxon>Spirobacillus</taxon>
    </lineage>
</organism>
<dbReference type="Pfam" id="PF02457">
    <property type="entry name" value="DAC"/>
    <property type="match status" value="1"/>
</dbReference>
<dbReference type="InterPro" id="IPR050338">
    <property type="entry name" value="DisA"/>
</dbReference>
<feature type="transmembrane region" description="Helical" evidence="10">
    <location>
        <begin position="12"/>
        <end position="31"/>
    </location>
</feature>
<evidence type="ECO:0000259" key="12">
    <source>
        <dbReference type="PROSITE" id="PS51794"/>
    </source>
</evidence>
<dbReference type="Gene3D" id="3.40.1700.10">
    <property type="entry name" value="DNA integrity scanning protein, DisA, N-terminal domain"/>
    <property type="match status" value="1"/>
</dbReference>
<dbReference type="GO" id="GO:0106408">
    <property type="term" value="F:diadenylate cyclase activity"/>
    <property type="evidence" value="ECO:0007669"/>
    <property type="project" value="UniProtKB-EC"/>
</dbReference>
<proteinExistence type="inferred from homology"/>
<keyword evidence="6 10" id="KW-0547">Nucleotide-binding</keyword>
<evidence type="ECO:0000256" key="1">
    <source>
        <dbReference type="ARBA" id="ARBA00000877"/>
    </source>
</evidence>
<dbReference type="FunFam" id="3.40.1700.10:FF:000002">
    <property type="entry name" value="Diadenylate cyclase"/>
    <property type="match status" value="1"/>
</dbReference>
<dbReference type="SUPFAM" id="SSF143597">
    <property type="entry name" value="YojJ-like"/>
    <property type="match status" value="1"/>
</dbReference>
<dbReference type="InterPro" id="IPR045585">
    <property type="entry name" value="CdaA_N"/>
</dbReference>
<comment type="caution">
    <text evidence="10">Lacks conserved residue(s) required for the propagation of feature annotation.</text>
</comment>
<feature type="domain" description="DAC" evidence="12">
    <location>
        <begin position="83"/>
        <end position="243"/>
    </location>
</feature>
<protein>
    <recommendedName>
        <fullName evidence="10">Diadenylate cyclase</fullName>
        <shortName evidence="10">DAC</shortName>
        <ecNumber evidence="10">2.7.7.85</ecNumber>
    </recommendedName>
    <alternativeName>
        <fullName evidence="10">Cyclic-di-AMP synthase</fullName>
        <shortName evidence="10">c-di-AMP synthase</shortName>
    </alternativeName>
</protein>
<dbReference type="InterPro" id="IPR036888">
    <property type="entry name" value="DNA_integrity_DisA_N_sf"/>
</dbReference>
<evidence type="ECO:0000256" key="9">
    <source>
        <dbReference type="ARBA" id="ARBA00023136"/>
    </source>
</evidence>
<comment type="catalytic activity">
    <reaction evidence="1 10">
        <text>2 ATP = 3',3'-c-di-AMP + 2 diphosphate</text>
        <dbReference type="Rhea" id="RHEA:35655"/>
        <dbReference type="ChEBI" id="CHEBI:30616"/>
        <dbReference type="ChEBI" id="CHEBI:33019"/>
        <dbReference type="ChEBI" id="CHEBI:71500"/>
        <dbReference type="EC" id="2.7.7.85"/>
    </reaction>
</comment>